<dbReference type="InterPro" id="IPR029044">
    <property type="entry name" value="Nucleotide-diphossugar_trans"/>
</dbReference>
<feature type="domain" description="Glycosyltransferase 2-like" evidence="2">
    <location>
        <begin position="5"/>
        <end position="123"/>
    </location>
</feature>
<dbReference type="InterPro" id="IPR027791">
    <property type="entry name" value="Galactosyl_T_C"/>
</dbReference>
<evidence type="ECO:0000256" key="1">
    <source>
        <dbReference type="ARBA" id="ARBA00022679"/>
    </source>
</evidence>
<dbReference type="EMBL" id="CP002780">
    <property type="protein sequence ID" value="AEG59069.1"/>
    <property type="molecule type" value="Genomic_DNA"/>
</dbReference>
<dbReference type="SUPFAM" id="SSF53448">
    <property type="entry name" value="Nucleotide-diphospho-sugar transferases"/>
    <property type="match status" value="1"/>
</dbReference>
<keyword evidence="5" id="KW-1185">Reference proteome</keyword>
<gene>
    <name evidence="4" type="ordered locus">Desru_0788</name>
</gene>
<protein>
    <submittedName>
        <fullName evidence="4">Glycosyl transferase family 2</fullName>
    </submittedName>
</protein>
<dbReference type="GO" id="GO:0016740">
    <property type="term" value="F:transferase activity"/>
    <property type="evidence" value="ECO:0007669"/>
    <property type="project" value="UniProtKB-KW"/>
</dbReference>
<dbReference type="InterPro" id="IPR001173">
    <property type="entry name" value="Glyco_trans_2-like"/>
</dbReference>
<sequence length="292" mass="32383">MARASIIIPCKNEGDLIKATLESIMETGSPLPYEIIVINDGSTDGCCKFLQSHRSSLPGVKLINTTGIGSSNARNLGARRSDGDVLVFCDAHITVAPGWLEGLVEGLLVRGAGAVSPGIANMGEKSAVGYGMTWNEDLEAKWLPHPGKVAEVPIAPGGCLAVTRETFNEVGGFERGFRVYGYEDAEFSLRLWLFGYRVEVDPDIIVRHHFRKRHPYPVTLGEYGYNAIRMAISHFNPARIGKVINLYSDLENIGQLVAEVIFESDALEQRALYFHRRKNDDNWFMERFLIPL</sequence>
<dbReference type="KEGG" id="dru:Desru_0788"/>
<evidence type="ECO:0000259" key="2">
    <source>
        <dbReference type="Pfam" id="PF00535"/>
    </source>
</evidence>
<dbReference type="OrthoDB" id="396512at2"/>
<accession>F6DUK2</accession>
<organism evidence="4 5">
    <name type="scientific">Desulforamulus ruminis (strain ATCC 23193 / DSM 2154 / NCIMB 8452 / DL)</name>
    <name type="common">Desulfotomaculum ruminis</name>
    <dbReference type="NCBI Taxonomy" id="696281"/>
    <lineage>
        <taxon>Bacteria</taxon>
        <taxon>Bacillati</taxon>
        <taxon>Bacillota</taxon>
        <taxon>Clostridia</taxon>
        <taxon>Eubacteriales</taxon>
        <taxon>Peptococcaceae</taxon>
        <taxon>Desulforamulus</taxon>
    </lineage>
</organism>
<dbReference type="PANTHER" id="PTHR43179">
    <property type="entry name" value="RHAMNOSYLTRANSFERASE WBBL"/>
    <property type="match status" value="1"/>
</dbReference>
<name>F6DUK2_DESRL</name>
<dbReference type="AlphaFoldDB" id="F6DUK2"/>
<reference evidence="4 5" key="2">
    <citation type="journal article" date="2012" name="Stand. Genomic Sci.">
        <title>Complete genome sequence of the sulfate-reducing firmicute Desulfotomaculum ruminis type strain (DL(T)).</title>
        <authorList>
            <person name="Spring S."/>
            <person name="Visser M."/>
            <person name="Lu M."/>
            <person name="Copeland A."/>
            <person name="Lapidus A."/>
            <person name="Lucas S."/>
            <person name="Cheng J.F."/>
            <person name="Han C."/>
            <person name="Tapia R."/>
            <person name="Goodwin L.A."/>
            <person name="Pitluck S."/>
            <person name="Ivanova N."/>
            <person name="Land M."/>
            <person name="Hauser L."/>
            <person name="Larimer F."/>
            <person name="Rohde M."/>
            <person name="Goker M."/>
            <person name="Detter J.C."/>
            <person name="Kyrpides N.C."/>
            <person name="Woyke T."/>
            <person name="Schaap P.J."/>
            <person name="Plugge C.M."/>
            <person name="Muyzer G."/>
            <person name="Kuever J."/>
            <person name="Pereira I.A."/>
            <person name="Parshina S.N."/>
            <person name="Bernier-Latmani R."/>
            <person name="Stams A.J."/>
            <person name="Klenk H.P."/>
        </authorList>
    </citation>
    <scope>NUCLEOTIDE SEQUENCE [LARGE SCALE GENOMIC DNA]</scope>
    <source>
        <strain evidence="5">ATCC 23193 / DSM 2154 / NCIB 8452 / DL</strain>
    </source>
</reference>
<dbReference type="Gene3D" id="3.90.550.10">
    <property type="entry name" value="Spore Coat Polysaccharide Biosynthesis Protein SpsA, Chain A"/>
    <property type="match status" value="1"/>
</dbReference>
<evidence type="ECO:0000259" key="3">
    <source>
        <dbReference type="Pfam" id="PF02709"/>
    </source>
</evidence>
<evidence type="ECO:0000313" key="4">
    <source>
        <dbReference type="EMBL" id="AEG59069.1"/>
    </source>
</evidence>
<dbReference type="RefSeq" id="WP_013840843.1">
    <property type="nucleotide sequence ID" value="NC_015589.1"/>
</dbReference>
<proteinExistence type="predicted"/>
<dbReference type="HOGENOM" id="CLU_952262_0_0_9"/>
<feature type="domain" description="Galactosyltransferase C-terminal" evidence="3">
    <location>
        <begin position="157"/>
        <end position="201"/>
    </location>
</feature>
<keyword evidence="1 4" id="KW-0808">Transferase</keyword>
<dbReference type="eggNOG" id="COG1216">
    <property type="taxonomic scope" value="Bacteria"/>
</dbReference>
<dbReference type="Pfam" id="PF02709">
    <property type="entry name" value="Glyco_transf_7C"/>
    <property type="match status" value="1"/>
</dbReference>
<dbReference type="Proteomes" id="UP000009234">
    <property type="component" value="Chromosome"/>
</dbReference>
<dbReference type="STRING" id="696281.Desru_0788"/>
<dbReference type="Pfam" id="PF00535">
    <property type="entry name" value="Glycos_transf_2"/>
    <property type="match status" value="1"/>
</dbReference>
<reference evidence="5" key="1">
    <citation type="submission" date="2011-05" db="EMBL/GenBank/DDBJ databases">
        <title>Complete sequence of Desulfotomaculum ruminis DSM 2154.</title>
        <authorList>
            <person name="Lucas S."/>
            <person name="Copeland A."/>
            <person name="Lapidus A."/>
            <person name="Cheng J.-F."/>
            <person name="Goodwin L."/>
            <person name="Pitluck S."/>
            <person name="Lu M."/>
            <person name="Detter J.C."/>
            <person name="Han C."/>
            <person name="Tapia R."/>
            <person name="Land M."/>
            <person name="Hauser L."/>
            <person name="Kyrpides N."/>
            <person name="Ivanova N."/>
            <person name="Mikhailova N."/>
            <person name="Pagani I."/>
            <person name="Stams A.J.M."/>
            <person name="Plugge C.M."/>
            <person name="Muyzer G."/>
            <person name="Kuever J."/>
            <person name="Parshina S.N."/>
            <person name="Ivanova A.E."/>
            <person name="Nazina T.N."/>
            <person name="Brambilla E."/>
            <person name="Spring S."/>
            <person name="Klenk H.-P."/>
            <person name="Woyke T."/>
        </authorList>
    </citation>
    <scope>NUCLEOTIDE SEQUENCE [LARGE SCALE GENOMIC DNA]</scope>
    <source>
        <strain evidence="5">ATCC 23193 / DSM 2154 / NCIB 8452 / DL</strain>
    </source>
</reference>
<evidence type="ECO:0000313" key="5">
    <source>
        <dbReference type="Proteomes" id="UP000009234"/>
    </source>
</evidence>
<dbReference type="PANTHER" id="PTHR43179:SF7">
    <property type="entry name" value="RHAMNOSYLTRANSFERASE WBBL"/>
    <property type="match status" value="1"/>
</dbReference>